<reference evidence="1" key="2">
    <citation type="submission" date="2023-07" db="EMBL/GenBank/DDBJ databases">
        <authorList>
            <consortium name="Lawrence Berkeley National Laboratory"/>
            <person name="Haridas S."/>
            <person name="Hensen N."/>
            <person name="Bonometti L."/>
            <person name="Westerberg I."/>
            <person name="Brannstrom I.O."/>
            <person name="Guillou S."/>
            <person name="Cros-Aarteil S."/>
            <person name="Calhoun S."/>
            <person name="Kuo A."/>
            <person name="Mondo S."/>
            <person name="Pangilinan J."/>
            <person name="Riley R."/>
            <person name="LaButti K."/>
            <person name="Andreopoulos B."/>
            <person name="Lipzen A."/>
            <person name="Chen C."/>
            <person name="Yanf M."/>
            <person name="Daum C."/>
            <person name="Ng V."/>
            <person name="Clum A."/>
            <person name="Steindorff A."/>
            <person name="Ohm R."/>
            <person name="Martin F."/>
            <person name="Silar P."/>
            <person name="Natvig D."/>
            <person name="Lalanne C."/>
            <person name="Gautier V."/>
            <person name="Ament-velasquez S.L."/>
            <person name="Kruys A."/>
            <person name="Hutchinson M.I."/>
            <person name="Powell A.J."/>
            <person name="Barry K."/>
            <person name="Miller A.N."/>
            <person name="Grigoriev I.V."/>
            <person name="Debuchy R."/>
            <person name="Gladieux P."/>
            <person name="Thoren M.H."/>
            <person name="Johannesson H."/>
        </authorList>
    </citation>
    <scope>NUCLEOTIDE SEQUENCE</scope>
    <source>
        <strain evidence="1">FGSC 1904</strain>
    </source>
</reference>
<dbReference type="AlphaFoldDB" id="A0AAE0PH91"/>
<protein>
    <submittedName>
        <fullName evidence="1">Uncharacterized protein</fullName>
    </submittedName>
</protein>
<sequence length="251" mass="29432">MCIVTVYRVYCTDCGRFMGEHSGREHCQHLRYYGRDQYGRCRMGETIREFQNRGLCFDCKRKRDEREESWGHRKRHRFFRHHGSWLIAHLCSVCHILPGTHQGLLPIPAPQIQEHEPFCLTRNPFNRMCRTTIYDIYCIDCNKFMREHKSREYCDKVDEYYATGYRSMLGLTTGLESNSSSWPDGYGMCATGETFNTFTYAHTQRCFTCKVERHEEREDSGKSPEERTMGDQTLRSTMEVVNGTGGGCSRC</sequence>
<reference evidence="1" key="1">
    <citation type="journal article" date="2023" name="Mol. Phylogenet. Evol.">
        <title>Genome-scale phylogeny and comparative genomics of the fungal order Sordariales.</title>
        <authorList>
            <person name="Hensen N."/>
            <person name="Bonometti L."/>
            <person name="Westerberg I."/>
            <person name="Brannstrom I.O."/>
            <person name="Guillou S."/>
            <person name="Cros-Aarteil S."/>
            <person name="Calhoun S."/>
            <person name="Haridas S."/>
            <person name="Kuo A."/>
            <person name="Mondo S."/>
            <person name="Pangilinan J."/>
            <person name="Riley R."/>
            <person name="LaButti K."/>
            <person name="Andreopoulos B."/>
            <person name="Lipzen A."/>
            <person name="Chen C."/>
            <person name="Yan M."/>
            <person name="Daum C."/>
            <person name="Ng V."/>
            <person name="Clum A."/>
            <person name="Steindorff A."/>
            <person name="Ohm R.A."/>
            <person name="Martin F."/>
            <person name="Silar P."/>
            <person name="Natvig D.O."/>
            <person name="Lalanne C."/>
            <person name="Gautier V."/>
            <person name="Ament-Velasquez S.L."/>
            <person name="Kruys A."/>
            <person name="Hutchinson M.I."/>
            <person name="Powell A.J."/>
            <person name="Barry K."/>
            <person name="Miller A.N."/>
            <person name="Grigoriev I.V."/>
            <person name="Debuchy R."/>
            <person name="Gladieux P."/>
            <person name="Hiltunen Thoren M."/>
            <person name="Johannesson H."/>
        </authorList>
    </citation>
    <scope>NUCLEOTIDE SEQUENCE</scope>
    <source>
        <strain evidence="1">FGSC 1904</strain>
    </source>
</reference>
<evidence type="ECO:0000313" key="2">
    <source>
        <dbReference type="Proteomes" id="UP001281003"/>
    </source>
</evidence>
<gene>
    <name evidence="1" type="ORF">B0T20DRAFT_495979</name>
</gene>
<comment type="caution">
    <text evidence="1">The sequence shown here is derived from an EMBL/GenBank/DDBJ whole genome shotgun (WGS) entry which is preliminary data.</text>
</comment>
<keyword evidence="2" id="KW-1185">Reference proteome</keyword>
<name>A0AAE0PH91_SORBR</name>
<accession>A0AAE0PH91</accession>
<evidence type="ECO:0000313" key="1">
    <source>
        <dbReference type="EMBL" id="KAK3399824.1"/>
    </source>
</evidence>
<proteinExistence type="predicted"/>
<dbReference type="EMBL" id="JAUTDP010000004">
    <property type="protein sequence ID" value="KAK3399824.1"/>
    <property type="molecule type" value="Genomic_DNA"/>
</dbReference>
<organism evidence="1 2">
    <name type="scientific">Sordaria brevicollis</name>
    <dbReference type="NCBI Taxonomy" id="83679"/>
    <lineage>
        <taxon>Eukaryota</taxon>
        <taxon>Fungi</taxon>
        <taxon>Dikarya</taxon>
        <taxon>Ascomycota</taxon>
        <taxon>Pezizomycotina</taxon>
        <taxon>Sordariomycetes</taxon>
        <taxon>Sordariomycetidae</taxon>
        <taxon>Sordariales</taxon>
        <taxon>Sordariaceae</taxon>
        <taxon>Sordaria</taxon>
    </lineage>
</organism>
<dbReference type="Proteomes" id="UP001281003">
    <property type="component" value="Unassembled WGS sequence"/>
</dbReference>